<keyword evidence="4" id="KW-0472">Membrane</keyword>
<keyword evidence="4" id="KW-1133">Transmembrane helix</keyword>
<dbReference type="PANTHER" id="PTHR32347">
    <property type="entry name" value="EFFLUX SYSTEM COMPONENT YKNX-RELATED"/>
    <property type="match status" value="1"/>
</dbReference>
<dbReference type="Gene3D" id="1.10.287.470">
    <property type="entry name" value="Helix hairpin bin"/>
    <property type="match status" value="1"/>
</dbReference>
<keyword evidence="6" id="KW-1185">Reference proteome</keyword>
<dbReference type="EMBL" id="LSNE01000005">
    <property type="protein sequence ID" value="KXI28992.1"/>
    <property type="molecule type" value="Genomic_DNA"/>
</dbReference>
<dbReference type="AlphaFoldDB" id="A0A136A182"/>
<evidence type="ECO:0000256" key="1">
    <source>
        <dbReference type="ARBA" id="ARBA00004196"/>
    </source>
</evidence>
<evidence type="ECO:0000256" key="2">
    <source>
        <dbReference type="ARBA" id="ARBA00023054"/>
    </source>
</evidence>
<proteinExistence type="predicted"/>
<comment type="caution">
    <text evidence="5">The sequence shown here is derived from an EMBL/GenBank/DDBJ whole genome shotgun (WGS) entry which is preliminary data.</text>
</comment>
<comment type="subcellular location">
    <subcellularLocation>
        <location evidence="1">Cell envelope</location>
    </subcellularLocation>
</comment>
<evidence type="ECO:0000313" key="6">
    <source>
        <dbReference type="Proteomes" id="UP000070299"/>
    </source>
</evidence>
<name>A0A136A182_9ALTE</name>
<accession>A0A136A182</accession>
<dbReference type="RefSeq" id="WP_068375946.1">
    <property type="nucleotide sequence ID" value="NZ_LSNE01000005.1"/>
</dbReference>
<dbReference type="InterPro" id="IPR050465">
    <property type="entry name" value="UPF0194_transport"/>
</dbReference>
<dbReference type="Gene3D" id="2.40.30.170">
    <property type="match status" value="1"/>
</dbReference>
<reference evidence="6" key="1">
    <citation type="submission" date="2016-02" db="EMBL/GenBank/DDBJ databases">
        <authorList>
            <person name="Schultz-Johansen M."/>
            <person name="Glaring M.A."/>
            <person name="Bech P.K."/>
            <person name="Stougaard P."/>
        </authorList>
    </citation>
    <scope>NUCLEOTIDE SEQUENCE [LARGE SCALE GENOMIC DNA]</scope>
    <source>
        <strain evidence="6">S66</strain>
    </source>
</reference>
<organism evidence="5 6">
    <name type="scientific">Paraglaciecola hydrolytica</name>
    <dbReference type="NCBI Taxonomy" id="1799789"/>
    <lineage>
        <taxon>Bacteria</taxon>
        <taxon>Pseudomonadati</taxon>
        <taxon>Pseudomonadota</taxon>
        <taxon>Gammaproteobacteria</taxon>
        <taxon>Alteromonadales</taxon>
        <taxon>Alteromonadaceae</taxon>
        <taxon>Paraglaciecola</taxon>
    </lineage>
</organism>
<dbReference type="Proteomes" id="UP000070299">
    <property type="component" value="Unassembled WGS sequence"/>
</dbReference>
<keyword evidence="2 3" id="KW-0175">Coiled coil</keyword>
<dbReference type="PANTHER" id="PTHR32347:SF14">
    <property type="entry name" value="EFFLUX SYSTEM COMPONENT YKNX-RELATED"/>
    <property type="match status" value="1"/>
</dbReference>
<protein>
    <submittedName>
        <fullName evidence="5">Efflux transporter periplasmic adaptor subunit</fullName>
    </submittedName>
</protein>
<dbReference type="STRING" id="1799789.AX660_12530"/>
<sequence length="431" mass="47387">MKIADTSGQDRLVEKKSNKKLIWSGLIVIIIIVLVIVSVAPSLSNWSSSDTSISRARLRLATVTKGDFVRDLSVQGRVVAAVSPRLYSPAQGTISFQVDAGDNVVKEQILAIIDSPELTNELEQEESDLQRLQIELDRERIQSSKQALIYQKAVDLAKVALTAADREKRRADKAFSSKSISEIDFEKSQDELENAKLVYQHAVRDAELNLESLAFEVKTKQLLVERQTLLVAELSRKVDELNMRSPVNGIVGNLAVEQKNQVAKNQPILSVVDLTEFQLEVDIPESYADDLAIGMAAEVTLNGETHQATLVTISPEIENNQVTGRVRFADLNPDGSTKQPQGLRQNQRLTTRILMENKLDVLMVQRGQFLESGNGRIAYVLRDGLAEKTAIDTGARSLSSVEIISGLSVGDTIIVSGTEQFNGAQAVLITQ</sequence>
<keyword evidence="4" id="KW-0812">Transmembrane</keyword>
<evidence type="ECO:0000256" key="3">
    <source>
        <dbReference type="SAM" id="Coils"/>
    </source>
</evidence>
<dbReference type="Gene3D" id="2.40.420.20">
    <property type="match status" value="1"/>
</dbReference>
<evidence type="ECO:0000256" key="4">
    <source>
        <dbReference type="SAM" id="Phobius"/>
    </source>
</evidence>
<evidence type="ECO:0000313" key="5">
    <source>
        <dbReference type="EMBL" id="KXI28992.1"/>
    </source>
</evidence>
<dbReference type="GO" id="GO:0030313">
    <property type="term" value="C:cell envelope"/>
    <property type="evidence" value="ECO:0007669"/>
    <property type="project" value="UniProtKB-SubCell"/>
</dbReference>
<dbReference type="OrthoDB" id="5752864at2"/>
<gene>
    <name evidence="5" type="ORF">AX660_12530</name>
</gene>
<dbReference type="Gene3D" id="2.40.50.100">
    <property type="match status" value="1"/>
</dbReference>
<feature type="transmembrane region" description="Helical" evidence="4">
    <location>
        <begin position="21"/>
        <end position="43"/>
    </location>
</feature>
<feature type="coiled-coil region" evidence="3">
    <location>
        <begin position="115"/>
        <end position="142"/>
    </location>
</feature>